<comment type="caution">
    <text evidence="1">The sequence shown here is derived from an EMBL/GenBank/DDBJ whole genome shotgun (WGS) entry which is preliminary data.</text>
</comment>
<feature type="non-terminal residue" evidence="1">
    <location>
        <position position="1"/>
    </location>
</feature>
<dbReference type="GO" id="GO:0017171">
    <property type="term" value="F:serine hydrolase activity"/>
    <property type="evidence" value="ECO:0007669"/>
    <property type="project" value="TreeGrafter"/>
</dbReference>
<dbReference type="InterPro" id="IPR029058">
    <property type="entry name" value="AB_hydrolase_fold"/>
</dbReference>
<reference evidence="1 2" key="1">
    <citation type="submission" date="2017-06" db="EMBL/GenBank/DDBJ databases">
        <title>A platform for efficient transgenesis in Macrostomum lignano, a flatworm model organism for stem cell research.</title>
        <authorList>
            <person name="Berezikov E."/>
        </authorList>
    </citation>
    <scope>NUCLEOTIDE SEQUENCE [LARGE SCALE GENOMIC DNA]</scope>
    <source>
        <strain evidence="1">DV1</strain>
        <tissue evidence="1">Whole organism</tissue>
    </source>
</reference>
<dbReference type="PANTHER" id="PTHR20908:SF4">
    <property type="entry name" value="SI:DKEY-5I3.5"/>
    <property type="match status" value="1"/>
</dbReference>
<proteinExistence type="predicted"/>
<dbReference type="Gene3D" id="3.40.50.1820">
    <property type="entry name" value="alpha/beta hydrolase"/>
    <property type="match status" value="1"/>
</dbReference>
<evidence type="ECO:0000313" key="1">
    <source>
        <dbReference type="EMBL" id="PAA76910.1"/>
    </source>
</evidence>
<dbReference type="AlphaFoldDB" id="A0A267FSW5"/>
<keyword evidence="2" id="KW-1185">Reference proteome</keyword>
<sequence>PQLVTMAKTASSLLLSNNIRLYTARISSSSRRPLVVFFPWLLAKEGPVNKFVELYHRLGLDVIVAQGQAKHFVAPQSGRKFVADLHQCLVGQNWLDGRDLFFHGTSVGAYLLTLFQMRLAEQHNQQVLDSSLNGCLRGQVMDSIVYGSVDRMVTGLVDNVVQLRFLRSLSHYLIGGYFNAFHSSTLQFYQTSIDFYQSRLAPTPVLFVYSANDSLCDTNLLEQHLLPTMQARGHTIDTLSWPESIHAAHYYQHPDEYVKALEKFIISNCRDPLSNLPNPSAKL</sequence>
<dbReference type="EMBL" id="NIVC01000778">
    <property type="protein sequence ID" value="PAA76910.1"/>
    <property type="molecule type" value="Genomic_DNA"/>
</dbReference>
<dbReference type="STRING" id="282301.A0A267FSW5"/>
<dbReference type="SUPFAM" id="SSF53474">
    <property type="entry name" value="alpha/beta-Hydrolases"/>
    <property type="match status" value="1"/>
</dbReference>
<evidence type="ECO:0000313" key="2">
    <source>
        <dbReference type="Proteomes" id="UP000215902"/>
    </source>
</evidence>
<organism evidence="1 2">
    <name type="scientific">Macrostomum lignano</name>
    <dbReference type="NCBI Taxonomy" id="282301"/>
    <lineage>
        <taxon>Eukaryota</taxon>
        <taxon>Metazoa</taxon>
        <taxon>Spiralia</taxon>
        <taxon>Lophotrochozoa</taxon>
        <taxon>Platyhelminthes</taxon>
        <taxon>Rhabditophora</taxon>
        <taxon>Macrostomorpha</taxon>
        <taxon>Macrostomida</taxon>
        <taxon>Macrostomidae</taxon>
        <taxon>Macrostomum</taxon>
    </lineage>
</organism>
<dbReference type="Proteomes" id="UP000215902">
    <property type="component" value="Unassembled WGS sequence"/>
</dbReference>
<dbReference type="OrthoDB" id="77878at2759"/>
<name>A0A267FSW5_9PLAT</name>
<gene>
    <name evidence="1" type="ORF">BOX15_Mlig028857g5</name>
</gene>
<dbReference type="InterPro" id="IPR008547">
    <property type="entry name" value="DUF829_TMEM53"/>
</dbReference>
<dbReference type="Pfam" id="PF05705">
    <property type="entry name" value="DUF829"/>
    <property type="match status" value="1"/>
</dbReference>
<protein>
    <submittedName>
        <fullName evidence="1">Uncharacterized protein</fullName>
    </submittedName>
</protein>
<accession>A0A267FSW5</accession>
<dbReference type="PANTHER" id="PTHR20908">
    <property type="entry name" value="LD15586P"/>
    <property type="match status" value="1"/>
</dbReference>